<gene>
    <name evidence="1" type="ORF">P4706_23385</name>
</gene>
<sequence length="68" mass="8312">MTDYTIGENSMKKYKLNVNQRRKEKIEWSSGVQPRITSCKYLWLEDGFTEEPVCTHNHDYWVEWQERV</sequence>
<proteinExistence type="predicted"/>
<dbReference type="AlphaFoldDB" id="A0AAW9NNG4"/>
<evidence type="ECO:0000313" key="1">
    <source>
        <dbReference type="EMBL" id="MEC0275977.1"/>
    </source>
</evidence>
<dbReference type="RefSeq" id="WP_134781449.1">
    <property type="nucleotide sequence ID" value="NZ_JARNBH010000027.1"/>
</dbReference>
<comment type="caution">
    <text evidence="1">The sequence shown here is derived from an EMBL/GenBank/DDBJ whole genome shotgun (WGS) entry which is preliminary data.</text>
</comment>
<reference evidence="1 2" key="1">
    <citation type="submission" date="2023-03" db="EMBL/GenBank/DDBJ databases">
        <title>Bacillus Genome Sequencing.</title>
        <authorList>
            <person name="Dunlap C."/>
        </authorList>
    </citation>
    <scope>NUCLEOTIDE SEQUENCE [LARGE SCALE GENOMIC DNA]</scope>
    <source>
        <strain evidence="1 2">B-41290</strain>
    </source>
</reference>
<accession>A0AAW9NNG4</accession>
<dbReference type="Proteomes" id="UP001307168">
    <property type="component" value="Unassembled WGS sequence"/>
</dbReference>
<protein>
    <submittedName>
        <fullName evidence="1">Uncharacterized protein</fullName>
    </submittedName>
</protein>
<organism evidence="1 2">
    <name type="scientific">Peribacillus castrilensis</name>
    <dbReference type="NCBI Taxonomy" id="2897690"/>
    <lineage>
        <taxon>Bacteria</taxon>
        <taxon>Bacillati</taxon>
        <taxon>Bacillota</taxon>
        <taxon>Bacilli</taxon>
        <taxon>Bacillales</taxon>
        <taxon>Bacillaceae</taxon>
        <taxon>Peribacillus</taxon>
    </lineage>
</organism>
<keyword evidence="2" id="KW-1185">Reference proteome</keyword>
<evidence type="ECO:0000313" key="2">
    <source>
        <dbReference type="Proteomes" id="UP001307168"/>
    </source>
</evidence>
<name>A0AAW9NNG4_9BACI</name>
<dbReference type="EMBL" id="JARNBH010000027">
    <property type="protein sequence ID" value="MEC0275977.1"/>
    <property type="molecule type" value="Genomic_DNA"/>
</dbReference>